<feature type="compositionally biased region" description="Polar residues" evidence="1">
    <location>
        <begin position="517"/>
        <end position="528"/>
    </location>
</feature>
<proteinExistence type="predicted"/>
<organism evidence="5">
    <name type="scientific">Chlorella variabilis</name>
    <name type="common">Green alga</name>
    <dbReference type="NCBI Taxonomy" id="554065"/>
    <lineage>
        <taxon>Eukaryota</taxon>
        <taxon>Viridiplantae</taxon>
        <taxon>Chlorophyta</taxon>
        <taxon>core chlorophytes</taxon>
        <taxon>Trebouxiophyceae</taxon>
        <taxon>Chlorellales</taxon>
        <taxon>Chlorellaceae</taxon>
        <taxon>Chlorella clade</taxon>
        <taxon>Chlorella</taxon>
    </lineage>
</organism>
<dbReference type="PANTHER" id="PTHR48233">
    <property type="entry name" value="MUCIN 4B, ISOFORM B-RELATED"/>
    <property type="match status" value="1"/>
</dbReference>
<feature type="signal peptide" evidence="3">
    <location>
        <begin position="1"/>
        <end position="32"/>
    </location>
</feature>
<dbReference type="RefSeq" id="XP_005849364.1">
    <property type="nucleotide sequence ID" value="XM_005849302.1"/>
</dbReference>
<feature type="chain" id="PRO_5003155567" evidence="3">
    <location>
        <begin position="33"/>
        <end position="528"/>
    </location>
</feature>
<keyword evidence="2" id="KW-1133">Transmembrane helix</keyword>
<keyword evidence="5" id="KW-1185">Reference proteome</keyword>
<dbReference type="KEGG" id="cvr:CHLNCDRAFT_143816"/>
<reference evidence="4 5" key="1">
    <citation type="journal article" date="2010" name="Plant Cell">
        <title>The Chlorella variabilis NC64A genome reveals adaptation to photosymbiosis, coevolution with viruses, and cryptic sex.</title>
        <authorList>
            <person name="Blanc G."/>
            <person name="Duncan G."/>
            <person name="Agarkova I."/>
            <person name="Borodovsky M."/>
            <person name="Gurnon J."/>
            <person name="Kuo A."/>
            <person name="Lindquist E."/>
            <person name="Lucas S."/>
            <person name="Pangilinan J."/>
            <person name="Polle J."/>
            <person name="Salamov A."/>
            <person name="Terry A."/>
            <person name="Yamada T."/>
            <person name="Dunigan D.D."/>
            <person name="Grigoriev I.V."/>
            <person name="Claverie J.M."/>
            <person name="Van Etten J.L."/>
        </authorList>
    </citation>
    <scope>NUCLEOTIDE SEQUENCE [LARGE SCALE GENOMIC DNA]</scope>
    <source>
        <strain evidence="4 5">NC64A</strain>
    </source>
</reference>
<keyword evidence="2" id="KW-0812">Transmembrane</keyword>
<protein>
    <submittedName>
        <fullName evidence="4">Expressed protein</fullName>
    </submittedName>
</protein>
<dbReference type="PANTHER" id="PTHR48233:SF4">
    <property type="entry name" value="MUCIN 4B, ISOFORM B-RELATED"/>
    <property type="match status" value="1"/>
</dbReference>
<evidence type="ECO:0000256" key="1">
    <source>
        <dbReference type="SAM" id="MobiDB-lite"/>
    </source>
</evidence>
<dbReference type="InterPro" id="IPR053361">
    <property type="entry name" value="Vulval_dev_neg_regulator"/>
</dbReference>
<dbReference type="AlphaFoldDB" id="E1ZAH8"/>
<dbReference type="PRINTS" id="PR01217">
    <property type="entry name" value="PRICHEXTENSN"/>
</dbReference>
<dbReference type="InParanoid" id="E1ZAH8"/>
<dbReference type="EMBL" id="GL433840">
    <property type="protein sequence ID" value="EFN57262.1"/>
    <property type="molecule type" value="Genomic_DNA"/>
</dbReference>
<dbReference type="STRING" id="554065.E1ZAH8"/>
<evidence type="ECO:0000313" key="5">
    <source>
        <dbReference type="Proteomes" id="UP000008141"/>
    </source>
</evidence>
<dbReference type="GeneID" id="17356361"/>
<evidence type="ECO:0000256" key="3">
    <source>
        <dbReference type="SAM" id="SignalP"/>
    </source>
</evidence>
<keyword evidence="2" id="KW-0472">Membrane</keyword>
<evidence type="ECO:0000313" key="4">
    <source>
        <dbReference type="EMBL" id="EFN57262.1"/>
    </source>
</evidence>
<gene>
    <name evidence="4" type="ORF">CHLNCDRAFT_143816</name>
</gene>
<feature type="compositionally biased region" description="Polar residues" evidence="1">
    <location>
        <begin position="466"/>
        <end position="479"/>
    </location>
</feature>
<dbReference type="OrthoDB" id="514722at2759"/>
<evidence type="ECO:0000256" key="2">
    <source>
        <dbReference type="SAM" id="Phobius"/>
    </source>
</evidence>
<feature type="compositionally biased region" description="Low complexity" evidence="1">
    <location>
        <begin position="46"/>
        <end position="176"/>
    </location>
</feature>
<dbReference type="Proteomes" id="UP000008141">
    <property type="component" value="Unassembled WGS sequence"/>
</dbReference>
<keyword evidence="3" id="KW-0732">Signal</keyword>
<feature type="region of interest" description="Disordered" evidence="1">
    <location>
        <begin position="460"/>
        <end position="528"/>
    </location>
</feature>
<sequence length="528" mass="54336">MRTHQQPQQQRRGGLRLALLVCLLALSHGASAQGLLDMFENGAAATPDATTPTTTTPETTTTTPTTTTPTTTTPETTTPSPATTTPAPATTTPAPATTTPAPVTTPSPATTTTPAPATTTPSPATTTTPAPATTTTPAPATTTTPAPATTTTPNITTPAVGSPNTTTPAGTTTTAPVPLNAGNVTTGTPAVDMAPGADAAAVSAVGTVTTEQQLAAENTLPPGPPMDWTTLQKDCQLVFDVEIRGAFIVPFTSPKATVIARVLRDRYLRSAQLPDISVQAMNPFMYLSYDKLDADDALSDAQDEAAAASGATGSAAVGGRRRLASRDLLQIEKSGAELRIVVATSSVRTDSEMATFEEGVESGRMARDFTLAGIDTENLTLLMPPYQEELIGPGTVDEDAASGGTQSWVVGVIVGVILLLLPVPLFMLVRSGSMGGLAGYANNGRLNSWSGSPERQYGQYNPYGISRQTSATSMGSALQSARGPSYTRTPSLPGQPRAPFQGPMAPPPGAYEEELQTARSTRSQNGGQ</sequence>
<name>E1ZAH8_CHLVA</name>
<feature type="region of interest" description="Disordered" evidence="1">
    <location>
        <begin position="46"/>
        <end position="188"/>
    </location>
</feature>
<feature type="transmembrane region" description="Helical" evidence="2">
    <location>
        <begin position="408"/>
        <end position="429"/>
    </location>
</feature>
<accession>E1ZAH8</accession>